<dbReference type="GO" id="GO:0016887">
    <property type="term" value="F:ATP hydrolysis activity"/>
    <property type="evidence" value="ECO:0007669"/>
    <property type="project" value="InterPro"/>
</dbReference>
<evidence type="ECO:0000256" key="3">
    <source>
        <dbReference type="ARBA" id="ARBA00022741"/>
    </source>
</evidence>
<dbReference type="PROSITE" id="PS00870">
    <property type="entry name" value="CLPAB_1"/>
    <property type="match status" value="1"/>
</dbReference>
<evidence type="ECO:0000256" key="5">
    <source>
        <dbReference type="ARBA" id="ARBA00023186"/>
    </source>
</evidence>
<dbReference type="GO" id="GO:0051087">
    <property type="term" value="F:protein-folding chaperone binding"/>
    <property type="evidence" value="ECO:0007669"/>
    <property type="project" value="TreeGrafter"/>
</dbReference>
<dbReference type="FunFam" id="3.40.50.300:FF:000120">
    <property type="entry name" value="ATP-dependent chaperone ClpB"/>
    <property type="match status" value="1"/>
</dbReference>
<dbReference type="GO" id="GO:0005524">
    <property type="term" value="F:ATP binding"/>
    <property type="evidence" value="ECO:0007669"/>
    <property type="project" value="UniProtKB-KW"/>
</dbReference>
<keyword evidence="8" id="KW-0175">Coiled coil</keyword>
<dbReference type="SUPFAM" id="SSF81923">
    <property type="entry name" value="Double Clp-N motif"/>
    <property type="match status" value="1"/>
</dbReference>
<dbReference type="Gene3D" id="1.10.8.60">
    <property type="match status" value="1"/>
</dbReference>
<accession>A0AAI8VRX4</accession>
<gene>
    <name evidence="11" type="ORF">KHLLAP_LOCUS10406</name>
</gene>
<dbReference type="InterPro" id="IPR019489">
    <property type="entry name" value="Clp_ATPase_C"/>
</dbReference>
<evidence type="ECO:0000256" key="7">
    <source>
        <dbReference type="RuleBase" id="RU004432"/>
    </source>
</evidence>
<dbReference type="GO" id="GO:0005829">
    <property type="term" value="C:cytosol"/>
    <property type="evidence" value="ECO:0007669"/>
    <property type="project" value="TreeGrafter"/>
</dbReference>
<dbReference type="InterPro" id="IPR041546">
    <property type="entry name" value="ClpA/ClpB_AAA_lid"/>
</dbReference>
<dbReference type="GO" id="GO:0070370">
    <property type="term" value="P:cellular heat acclimation"/>
    <property type="evidence" value="ECO:0007669"/>
    <property type="project" value="TreeGrafter"/>
</dbReference>
<evidence type="ECO:0000256" key="8">
    <source>
        <dbReference type="SAM" id="Coils"/>
    </source>
</evidence>
<dbReference type="SMART" id="SM00382">
    <property type="entry name" value="AAA"/>
    <property type="match status" value="2"/>
</dbReference>
<keyword evidence="3 7" id="KW-0547">Nucleotide-binding</keyword>
<dbReference type="CDD" id="cd19499">
    <property type="entry name" value="RecA-like_ClpB_Hsp104-like"/>
    <property type="match status" value="1"/>
</dbReference>
<dbReference type="InterPro" id="IPR001270">
    <property type="entry name" value="ClpA/B"/>
</dbReference>
<dbReference type="GO" id="GO:0043335">
    <property type="term" value="P:protein unfolding"/>
    <property type="evidence" value="ECO:0007669"/>
    <property type="project" value="TreeGrafter"/>
</dbReference>
<keyword evidence="4 7" id="KW-0067">ATP-binding</keyword>
<comment type="similarity">
    <text evidence="1 7">Belongs to the ClpA/ClpB family.</text>
</comment>
<evidence type="ECO:0000313" key="11">
    <source>
        <dbReference type="EMBL" id="CAJ2509938.1"/>
    </source>
</evidence>
<dbReference type="GO" id="GO:0051082">
    <property type="term" value="F:unfolded protein binding"/>
    <property type="evidence" value="ECO:0007669"/>
    <property type="project" value="TreeGrafter"/>
</dbReference>
<dbReference type="Gene3D" id="3.40.50.300">
    <property type="entry name" value="P-loop containing nucleotide triphosphate hydrolases"/>
    <property type="match status" value="3"/>
</dbReference>
<keyword evidence="12" id="KW-1185">Reference proteome</keyword>
<evidence type="ECO:0000256" key="6">
    <source>
        <dbReference type="PROSITE-ProRule" id="PRU01251"/>
    </source>
</evidence>
<keyword evidence="5 7" id="KW-0143">Chaperone</keyword>
<evidence type="ECO:0000313" key="12">
    <source>
        <dbReference type="Proteomes" id="UP001295740"/>
    </source>
</evidence>
<evidence type="ECO:0000256" key="4">
    <source>
        <dbReference type="ARBA" id="ARBA00022840"/>
    </source>
</evidence>
<dbReference type="InterPro" id="IPR018368">
    <property type="entry name" value="ClpA/B_CS1"/>
</dbReference>
<dbReference type="Pfam" id="PF10431">
    <property type="entry name" value="ClpB_D2-small"/>
    <property type="match status" value="1"/>
</dbReference>
<evidence type="ECO:0000256" key="9">
    <source>
        <dbReference type="SAM" id="MobiDB-lite"/>
    </source>
</evidence>
<dbReference type="PANTHER" id="PTHR11638">
    <property type="entry name" value="ATP-DEPENDENT CLP PROTEASE"/>
    <property type="match status" value="1"/>
</dbReference>
<proteinExistence type="inferred from homology"/>
<dbReference type="Pfam" id="PF07724">
    <property type="entry name" value="AAA_2"/>
    <property type="match status" value="1"/>
</dbReference>
<dbReference type="Pfam" id="PF00004">
    <property type="entry name" value="AAA"/>
    <property type="match status" value="1"/>
</dbReference>
<dbReference type="PROSITE" id="PS00871">
    <property type="entry name" value="CLPAB_2"/>
    <property type="match status" value="1"/>
</dbReference>
<dbReference type="InterPro" id="IPR036628">
    <property type="entry name" value="Clp_N_dom_sf"/>
</dbReference>
<dbReference type="SUPFAM" id="SSF52540">
    <property type="entry name" value="P-loop containing nucleoside triphosphate hydrolases"/>
    <property type="match status" value="2"/>
</dbReference>
<dbReference type="EMBL" id="CAUWAG010000013">
    <property type="protein sequence ID" value="CAJ2509938.1"/>
    <property type="molecule type" value="Genomic_DNA"/>
</dbReference>
<dbReference type="InterPro" id="IPR027417">
    <property type="entry name" value="P-loop_NTPase"/>
</dbReference>
<dbReference type="InterPro" id="IPR050130">
    <property type="entry name" value="ClpA_ClpB"/>
</dbReference>
<feature type="domain" description="Clp R" evidence="10">
    <location>
        <begin position="1"/>
        <end position="161"/>
    </location>
</feature>
<dbReference type="InterPro" id="IPR003593">
    <property type="entry name" value="AAA+_ATPase"/>
</dbReference>
<dbReference type="InterPro" id="IPR004176">
    <property type="entry name" value="Clp_R_N"/>
</dbReference>
<dbReference type="Pfam" id="PF17871">
    <property type="entry name" value="AAA_lid_9"/>
    <property type="match status" value="1"/>
</dbReference>
<keyword evidence="2 6" id="KW-0677">Repeat</keyword>
<sequence length="926" mass="103035">MNSRMEFTDRGKKALEDAMSLAEQYAHSQLLPVHLAVSLLDPPPDQSKDQQNNPPPNHSLFRQVVERAHGDPQLFDRALKKLMVRLPSQDPPPENVSMAPSFSTVLRKAQELQKTQKDSYVAVDHLISALSEDSSIAQALKDSNVPKPKLVQEAVQAIRGTKRVDSKTADTEEEHENLSKFTIDMTALAREGKIDPVIGREEEIRRVIRILSRRTKNNPVLIGEPGVGKTTVVEGLAQRIVNADIPDNLAACKLLSLDVGSLVAGSKYRGEFEERMKGVLKEITDSKEMIVLFVDEIHLLMGAGASGEGGMDAANLLKPMLARGQLHCIGATTLAEYRKYIEKDAAFERRFQQVLVKEPSIPETVSILRGLKEKYEVHHGVTIADSAIVASATLAGRYLTTRRLPDSAVDLIDEAAAAVRVARESQPEVIDSLERKLRQLRIEIHALSREKDDASKARLQIAKQDAENVEEELRPLREKYESERKRGKDIQEAKVKLEQLKVKMEDAARVGDHARAADLQYYAIPEQEAVIKQLEKQKAAADAALSQNQDHVGDSMVTDVVGPDQINEIVSRWTGIPVTRLRTSEKEKLINMERALGKAVVGQKEAVQAVSNAIRLQRSGLSNPNQPPSFLFCGPSGTGKTLLTKALAEFLFDDPKAMIRFDMSEYQERHSLSRMIGAPPGYVGHDAGGQLTENLRRKPFSILLFDEVEKAAKEILTVLLQLMDDGRITDGQGRVVDARNCIVVMTSNLGAEYLARPSGKDGKIDGTTRDLVMNALRNYFLPEFLNRINSIVIFNRLARREIRKIVDLRLHEIQKRLSDNDRNVFIQVSNDAKDYLGNAGYSPAYGARPLQRLIEKEVLNRLAVLILRGAIKDGETARVELVGNKIQVLSNHPEGDIGEDDEDMLIDEEDAVEDIVPDGMDEDIYD</sequence>
<dbReference type="PRINTS" id="PR00300">
    <property type="entry name" value="CLPPROTEASEA"/>
</dbReference>
<evidence type="ECO:0000256" key="1">
    <source>
        <dbReference type="ARBA" id="ARBA00008675"/>
    </source>
</evidence>
<name>A0AAI8VRX4_9PEZI</name>
<dbReference type="Pfam" id="PF02861">
    <property type="entry name" value="Clp_N"/>
    <property type="match status" value="1"/>
</dbReference>
<dbReference type="FunFam" id="3.40.50.300:FF:000025">
    <property type="entry name" value="ATP-dependent Clp protease subunit"/>
    <property type="match status" value="1"/>
</dbReference>
<dbReference type="GO" id="GO:0042026">
    <property type="term" value="P:protein refolding"/>
    <property type="evidence" value="ECO:0007669"/>
    <property type="project" value="TreeGrafter"/>
</dbReference>
<reference evidence="11" key="1">
    <citation type="submission" date="2023-10" db="EMBL/GenBank/DDBJ databases">
        <authorList>
            <person name="Hackl T."/>
        </authorList>
    </citation>
    <scope>NUCLEOTIDE SEQUENCE</scope>
</reference>
<dbReference type="Proteomes" id="UP001295740">
    <property type="component" value="Unassembled WGS sequence"/>
</dbReference>
<protein>
    <submittedName>
        <fullName evidence="11">Uu.00g058380.m01.CDS01</fullName>
    </submittedName>
</protein>
<dbReference type="InterPro" id="IPR028299">
    <property type="entry name" value="ClpA/B_CS2"/>
</dbReference>
<dbReference type="CDD" id="cd00009">
    <property type="entry name" value="AAA"/>
    <property type="match status" value="1"/>
</dbReference>
<feature type="coiled-coil region" evidence="8">
    <location>
        <begin position="430"/>
        <end position="551"/>
    </location>
</feature>
<dbReference type="AlphaFoldDB" id="A0AAI8VRX4"/>
<dbReference type="FunFam" id="3.40.50.300:FF:000010">
    <property type="entry name" value="Chaperone clpB 1, putative"/>
    <property type="match status" value="1"/>
</dbReference>
<evidence type="ECO:0000259" key="10">
    <source>
        <dbReference type="PROSITE" id="PS51903"/>
    </source>
</evidence>
<dbReference type="PROSITE" id="PS51903">
    <property type="entry name" value="CLP_R"/>
    <property type="match status" value="1"/>
</dbReference>
<evidence type="ECO:0000256" key="2">
    <source>
        <dbReference type="ARBA" id="ARBA00022737"/>
    </source>
</evidence>
<comment type="caution">
    <text evidence="11">The sequence shown here is derived from an EMBL/GenBank/DDBJ whole genome shotgun (WGS) entry which is preliminary data.</text>
</comment>
<organism evidence="11 12">
    <name type="scientific">Anthostomella pinea</name>
    <dbReference type="NCBI Taxonomy" id="933095"/>
    <lineage>
        <taxon>Eukaryota</taxon>
        <taxon>Fungi</taxon>
        <taxon>Dikarya</taxon>
        <taxon>Ascomycota</taxon>
        <taxon>Pezizomycotina</taxon>
        <taxon>Sordariomycetes</taxon>
        <taxon>Xylariomycetidae</taxon>
        <taxon>Xylariales</taxon>
        <taxon>Xylariaceae</taxon>
        <taxon>Anthostomella</taxon>
    </lineage>
</organism>
<dbReference type="SMART" id="SM01086">
    <property type="entry name" value="ClpB_D2-small"/>
    <property type="match status" value="1"/>
</dbReference>
<dbReference type="Gene3D" id="1.10.1780.10">
    <property type="entry name" value="Clp, N-terminal domain"/>
    <property type="match status" value="1"/>
</dbReference>
<feature type="region of interest" description="Disordered" evidence="9">
    <location>
        <begin position="39"/>
        <end position="59"/>
    </location>
</feature>
<dbReference type="InterPro" id="IPR003959">
    <property type="entry name" value="ATPase_AAA_core"/>
</dbReference>
<dbReference type="PANTHER" id="PTHR11638:SF18">
    <property type="entry name" value="HEAT SHOCK PROTEIN 104"/>
    <property type="match status" value="1"/>
</dbReference>